<evidence type="ECO:0000259" key="1">
    <source>
        <dbReference type="PROSITE" id="PS50994"/>
    </source>
</evidence>
<name>A0ABM4TN12_DROSZ</name>
<dbReference type="InterPro" id="IPR012337">
    <property type="entry name" value="RNaseH-like_sf"/>
</dbReference>
<reference evidence="3" key="1">
    <citation type="submission" date="2025-08" db="UniProtKB">
        <authorList>
            <consortium name="RefSeq"/>
        </authorList>
    </citation>
    <scope>IDENTIFICATION</scope>
</reference>
<dbReference type="RefSeq" id="XP_070851357.1">
    <property type="nucleotide sequence ID" value="XM_070995256.1"/>
</dbReference>
<dbReference type="Pfam" id="PF00665">
    <property type="entry name" value="rve"/>
    <property type="match status" value="1"/>
</dbReference>
<dbReference type="SUPFAM" id="SSF53098">
    <property type="entry name" value="Ribonuclease H-like"/>
    <property type="match status" value="1"/>
</dbReference>
<accession>A0ABM4TN12</accession>
<proteinExistence type="predicted"/>
<evidence type="ECO:0000313" key="3">
    <source>
        <dbReference type="RefSeq" id="XP_070851357.1"/>
    </source>
</evidence>
<feature type="domain" description="Integrase catalytic" evidence="1">
    <location>
        <begin position="1"/>
        <end position="83"/>
    </location>
</feature>
<protein>
    <recommendedName>
        <fullName evidence="1">Integrase catalytic domain-containing protein</fullName>
    </recommendedName>
</protein>
<dbReference type="Proteomes" id="UP001652628">
    <property type="component" value="Chromosome 2R"/>
</dbReference>
<dbReference type="PANTHER" id="PTHR37984:SF5">
    <property type="entry name" value="PROTEIN NYNRIN-LIKE"/>
    <property type="match status" value="1"/>
</dbReference>
<dbReference type="PROSITE" id="PS50994">
    <property type="entry name" value="INTEGRASE"/>
    <property type="match status" value="1"/>
</dbReference>
<dbReference type="Gene3D" id="3.30.420.10">
    <property type="entry name" value="Ribonuclease H-like superfamily/Ribonuclease H"/>
    <property type="match status" value="1"/>
</dbReference>
<sequence>MDHLVPFPKSSKRNEHILDAFTKFTIVRAVKSTATKHVLDVLQDVTSYLGMPDRIVTDRGTAFTSKDFEKYCKSNNVKHILNALLYGYEPRDILKNAITNIIQSQDQNMLTDVELDQLRADAARTVNDHRAAAKKRYDAKHAKQTFYSLGDLVLVGNEPFSTGTSRKLETRYKGPFIIKKVLPNDRYLVEDIPNAQRKQRHYKSDRL</sequence>
<dbReference type="GeneID" id="139352587"/>
<dbReference type="PANTHER" id="PTHR37984">
    <property type="entry name" value="PROTEIN CBG26694"/>
    <property type="match status" value="1"/>
</dbReference>
<gene>
    <name evidence="3" type="primary">LOC139352587</name>
</gene>
<keyword evidence="2" id="KW-1185">Reference proteome</keyword>
<dbReference type="InterPro" id="IPR050951">
    <property type="entry name" value="Retrovirus_Pol_polyprotein"/>
</dbReference>
<dbReference type="InterPro" id="IPR001584">
    <property type="entry name" value="Integrase_cat-core"/>
</dbReference>
<evidence type="ECO:0000313" key="2">
    <source>
        <dbReference type="Proteomes" id="UP001652628"/>
    </source>
</evidence>
<organism evidence="2 3">
    <name type="scientific">Drosophila suzukii</name>
    <name type="common">Spotted-wing drosophila fruit fly</name>
    <dbReference type="NCBI Taxonomy" id="28584"/>
    <lineage>
        <taxon>Eukaryota</taxon>
        <taxon>Metazoa</taxon>
        <taxon>Ecdysozoa</taxon>
        <taxon>Arthropoda</taxon>
        <taxon>Hexapoda</taxon>
        <taxon>Insecta</taxon>
        <taxon>Pterygota</taxon>
        <taxon>Neoptera</taxon>
        <taxon>Endopterygota</taxon>
        <taxon>Diptera</taxon>
        <taxon>Brachycera</taxon>
        <taxon>Muscomorpha</taxon>
        <taxon>Ephydroidea</taxon>
        <taxon>Drosophilidae</taxon>
        <taxon>Drosophila</taxon>
        <taxon>Sophophora</taxon>
    </lineage>
</organism>
<dbReference type="InterPro" id="IPR036397">
    <property type="entry name" value="RNaseH_sf"/>
</dbReference>